<sequence length="158" mass="17868">MCRKLPYAAKLLWFRLVSSMKPLCTRRGALLYLSVVYICTVGALFNRHIARAMYGSFAIPPQFIISRALSTWFYRHVRSLSVVIVRANAASFDDRVISPPAPVSSPQSSDFDELVSVLAMNALSSKRLCSTSPSVARFLFLRRFHTYVYSRLTLLLVL</sequence>
<evidence type="ECO:0000256" key="1">
    <source>
        <dbReference type="SAM" id="Phobius"/>
    </source>
</evidence>
<keyword evidence="1" id="KW-1133">Transmembrane helix</keyword>
<keyword evidence="2" id="KW-1185">Reference proteome</keyword>
<organism evidence="2 3">
    <name type="scientific">Steinernema glaseri</name>
    <dbReference type="NCBI Taxonomy" id="37863"/>
    <lineage>
        <taxon>Eukaryota</taxon>
        <taxon>Metazoa</taxon>
        <taxon>Ecdysozoa</taxon>
        <taxon>Nematoda</taxon>
        <taxon>Chromadorea</taxon>
        <taxon>Rhabditida</taxon>
        <taxon>Tylenchina</taxon>
        <taxon>Panagrolaimomorpha</taxon>
        <taxon>Strongyloidoidea</taxon>
        <taxon>Steinernematidae</taxon>
        <taxon>Steinernema</taxon>
    </lineage>
</organism>
<accession>A0A1I7ZNQ2</accession>
<proteinExistence type="predicted"/>
<evidence type="ECO:0000313" key="3">
    <source>
        <dbReference type="WBParaSite" id="L893_g28259.t1"/>
    </source>
</evidence>
<dbReference type="Proteomes" id="UP000095287">
    <property type="component" value="Unplaced"/>
</dbReference>
<name>A0A1I7ZNQ2_9BILA</name>
<dbReference type="AlphaFoldDB" id="A0A1I7ZNQ2"/>
<protein>
    <submittedName>
        <fullName evidence="3">Secreted protein</fullName>
    </submittedName>
</protein>
<keyword evidence="1" id="KW-0472">Membrane</keyword>
<reference evidence="3" key="1">
    <citation type="submission" date="2016-11" db="UniProtKB">
        <authorList>
            <consortium name="WormBaseParasite"/>
        </authorList>
    </citation>
    <scope>IDENTIFICATION</scope>
</reference>
<evidence type="ECO:0000313" key="2">
    <source>
        <dbReference type="Proteomes" id="UP000095287"/>
    </source>
</evidence>
<feature type="transmembrane region" description="Helical" evidence="1">
    <location>
        <begin position="29"/>
        <end position="46"/>
    </location>
</feature>
<dbReference type="WBParaSite" id="L893_g28259.t1">
    <property type="protein sequence ID" value="L893_g28259.t1"/>
    <property type="gene ID" value="L893_g28259"/>
</dbReference>
<keyword evidence="1" id="KW-0812">Transmembrane</keyword>